<gene>
    <name evidence="1" type="ORF">I2488_16575</name>
</gene>
<keyword evidence="2" id="KW-1185">Reference proteome</keyword>
<organism evidence="1 2">
    <name type="scientific">Novosphingobium jiangmenense</name>
    <dbReference type="NCBI Taxonomy" id="2791981"/>
    <lineage>
        <taxon>Bacteria</taxon>
        <taxon>Pseudomonadati</taxon>
        <taxon>Pseudomonadota</taxon>
        <taxon>Alphaproteobacteria</taxon>
        <taxon>Sphingomonadales</taxon>
        <taxon>Sphingomonadaceae</taxon>
        <taxon>Novosphingobium</taxon>
    </lineage>
</organism>
<dbReference type="RefSeq" id="WP_196276917.1">
    <property type="nucleotide sequence ID" value="NZ_JADQDC010000013.1"/>
</dbReference>
<evidence type="ECO:0000313" key="2">
    <source>
        <dbReference type="Proteomes" id="UP000600799"/>
    </source>
</evidence>
<dbReference type="EMBL" id="JADQDC010000013">
    <property type="protein sequence ID" value="MBF9152621.1"/>
    <property type="molecule type" value="Genomic_DNA"/>
</dbReference>
<proteinExistence type="predicted"/>
<evidence type="ECO:0000313" key="1">
    <source>
        <dbReference type="EMBL" id="MBF9152621.1"/>
    </source>
</evidence>
<sequence>MSLQSNIEEKYKIKNLSEATYADREKLMKAASAGDLSKEEFIEVLKIVPDVVKIIPDFLRAVSDSMKSAGESQKAVLEVVNSLIENLKILSEKAQTEELIKEISDKTMEALKIMRDINKDNNENSRSMLTIGLLAIVGVVGVLTGKLSPGQAAKITSGKLV</sequence>
<dbReference type="Proteomes" id="UP000600799">
    <property type="component" value="Unassembled WGS sequence"/>
</dbReference>
<accession>A0ABS0HK27</accession>
<reference evidence="1 2" key="1">
    <citation type="submission" date="2020-11" db="EMBL/GenBank/DDBJ databases">
        <title>The genome sequence of Novosphingobium sp. 1Y9A.</title>
        <authorList>
            <person name="Liu Y."/>
        </authorList>
    </citation>
    <scope>NUCLEOTIDE SEQUENCE [LARGE SCALE GENOMIC DNA]</scope>
    <source>
        <strain evidence="1 2">1Y9A</strain>
    </source>
</reference>
<name>A0ABS0HK27_9SPHN</name>
<comment type="caution">
    <text evidence="1">The sequence shown here is derived from an EMBL/GenBank/DDBJ whole genome shotgun (WGS) entry which is preliminary data.</text>
</comment>
<protein>
    <submittedName>
        <fullName evidence="1">Uncharacterized protein</fullName>
    </submittedName>
</protein>